<feature type="domain" description="MaoC-like" evidence="2">
    <location>
        <begin position="32"/>
        <end position="129"/>
    </location>
</feature>
<dbReference type="Gene3D" id="3.10.129.10">
    <property type="entry name" value="Hotdog Thioesterase"/>
    <property type="match status" value="1"/>
</dbReference>
<dbReference type="InterPro" id="IPR029069">
    <property type="entry name" value="HotDog_dom_sf"/>
</dbReference>
<keyword evidence="1" id="KW-1133">Transmembrane helix</keyword>
<dbReference type="AlphaFoldDB" id="A0AAW1J2X3"/>
<evidence type="ECO:0000313" key="4">
    <source>
        <dbReference type="Proteomes" id="UP001443914"/>
    </source>
</evidence>
<gene>
    <name evidence="3" type="ORF">RND81_08G004900</name>
</gene>
<dbReference type="InterPro" id="IPR050965">
    <property type="entry name" value="UPF0336/Enoyl-CoA_hydratase"/>
</dbReference>
<evidence type="ECO:0000256" key="1">
    <source>
        <dbReference type="SAM" id="Phobius"/>
    </source>
</evidence>
<dbReference type="InterPro" id="IPR002539">
    <property type="entry name" value="MaoC-like_dom"/>
</dbReference>
<keyword evidence="1" id="KW-0812">Transmembrane</keyword>
<proteinExistence type="predicted"/>
<accession>A0AAW1J2X3</accession>
<dbReference type="Pfam" id="PF01575">
    <property type="entry name" value="MaoC_dehydratas"/>
    <property type="match status" value="1"/>
</dbReference>
<dbReference type="SUPFAM" id="SSF54637">
    <property type="entry name" value="Thioesterase/thiol ester dehydrase-isomerase"/>
    <property type="match status" value="1"/>
</dbReference>
<dbReference type="CDD" id="cd03449">
    <property type="entry name" value="R_hydratase"/>
    <property type="match status" value="1"/>
</dbReference>
<sequence>MLNRISSTLISSLNFCSIANPKFLKLGDTLKKTRVFTNDDVLDYSKVSHDLNSVHFDAEFARNAGFDDRIVHGMLVASIFPCIIATHFLGAVYISQNLQFKQPVYIGDEISGEVQVTTMRDFKKKHLVKFSTRCFKQASLLVLDGEATAILPTIHLQ</sequence>
<dbReference type="GO" id="GO:0019171">
    <property type="term" value="F:(3R)-hydroxyacyl-[acyl-carrier-protein] dehydratase activity"/>
    <property type="evidence" value="ECO:0007669"/>
    <property type="project" value="TreeGrafter"/>
</dbReference>
<feature type="transmembrane region" description="Helical" evidence="1">
    <location>
        <begin position="70"/>
        <end position="94"/>
    </location>
</feature>
<name>A0AAW1J2X3_SAPOF</name>
<dbReference type="GO" id="GO:0006633">
    <property type="term" value="P:fatty acid biosynthetic process"/>
    <property type="evidence" value="ECO:0007669"/>
    <property type="project" value="TreeGrafter"/>
</dbReference>
<evidence type="ECO:0000313" key="3">
    <source>
        <dbReference type="EMBL" id="KAK9696919.1"/>
    </source>
</evidence>
<dbReference type="GO" id="GO:0005739">
    <property type="term" value="C:mitochondrion"/>
    <property type="evidence" value="ECO:0007669"/>
    <property type="project" value="TreeGrafter"/>
</dbReference>
<organism evidence="3 4">
    <name type="scientific">Saponaria officinalis</name>
    <name type="common">Common soapwort</name>
    <name type="synonym">Lychnis saponaria</name>
    <dbReference type="NCBI Taxonomy" id="3572"/>
    <lineage>
        <taxon>Eukaryota</taxon>
        <taxon>Viridiplantae</taxon>
        <taxon>Streptophyta</taxon>
        <taxon>Embryophyta</taxon>
        <taxon>Tracheophyta</taxon>
        <taxon>Spermatophyta</taxon>
        <taxon>Magnoliopsida</taxon>
        <taxon>eudicotyledons</taxon>
        <taxon>Gunneridae</taxon>
        <taxon>Pentapetalae</taxon>
        <taxon>Caryophyllales</taxon>
        <taxon>Caryophyllaceae</taxon>
        <taxon>Caryophylleae</taxon>
        <taxon>Saponaria</taxon>
    </lineage>
</organism>
<dbReference type="Proteomes" id="UP001443914">
    <property type="component" value="Unassembled WGS sequence"/>
</dbReference>
<evidence type="ECO:0000259" key="2">
    <source>
        <dbReference type="Pfam" id="PF01575"/>
    </source>
</evidence>
<protein>
    <recommendedName>
        <fullName evidence="2">MaoC-like domain-containing protein</fullName>
    </recommendedName>
</protein>
<comment type="caution">
    <text evidence="3">The sequence shown here is derived from an EMBL/GenBank/DDBJ whole genome shotgun (WGS) entry which is preliminary data.</text>
</comment>
<reference evidence="3" key="1">
    <citation type="submission" date="2024-03" db="EMBL/GenBank/DDBJ databases">
        <title>WGS assembly of Saponaria officinalis var. Norfolk2.</title>
        <authorList>
            <person name="Jenkins J."/>
            <person name="Shu S."/>
            <person name="Grimwood J."/>
            <person name="Barry K."/>
            <person name="Goodstein D."/>
            <person name="Schmutz J."/>
            <person name="Leebens-Mack J."/>
            <person name="Osbourn A."/>
        </authorList>
    </citation>
    <scope>NUCLEOTIDE SEQUENCE [LARGE SCALE GENOMIC DNA]</scope>
    <source>
        <strain evidence="3">JIC</strain>
    </source>
</reference>
<dbReference type="PANTHER" id="PTHR43437">
    <property type="entry name" value="HYDROXYACYL-THIOESTER DEHYDRATASE TYPE 2, MITOCHONDRIAL-RELATED"/>
    <property type="match status" value="1"/>
</dbReference>
<keyword evidence="4" id="KW-1185">Reference proteome</keyword>
<dbReference type="PANTHER" id="PTHR43437:SF3">
    <property type="entry name" value="HYDROXYACYL-THIOESTER DEHYDRATASE TYPE 2, MITOCHONDRIAL"/>
    <property type="match status" value="1"/>
</dbReference>
<dbReference type="EMBL" id="JBDFQZ010000008">
    <property type="protein sequence ID" value="KAK9696919.1"/>
    <property type="molecule type" value="Genomic_DNA"/>
</dbReference>
<keyword evidence="1" id="KW-0472">Membrane</keyword>